<dbReference type="PANTHER" id="PTHR30433">
    <property type="entry name" value="CHEMOTAXIS PROTEIN MOTA"/>
    <property type="match status" value="1"/>
</dbReference>
<dbReference type="GO" id="GO:0005886">
    <property type="term" value="C:plasma membrane"/>
    <property type="evidence" value="ECO:0007669"/>
    <property type="project" value="UniProtKB-SubCell"/>
</dbReference>
<dbReference type="Pfam" id="PF01618">
    <property type="entry name" value="MotA_ExbB"/>
    <property type="match status" value="1"/>
</dbReference>
<evidence type="ECO:0000256" key="4">
    <source>
        <dbReference type="ARBA" id="ARBA00022475"/>
    </source>
</evidence>
<keyword evidence="6 8" id="KW-1133">Transmembrane helix</keyword>
<evidence type="ECO:0000256" key="3">
    <source>
        <dbReference type="ARBA" id="ARBA00022448"/>
    </source>
</evidence>
<evidence type="ECO:0000313" key="10">
    <source>
        <dbReference type="EMBL" id="MPN65018.1"/>
    </source>
</evidence>
<evidence type="ECO:0000256" key="2">
    <source>
        <dbReference type="ARBA" id="ARBA00008038"/>
    </source>
</evidence>
<proteinExistence type="inferred from homology"/>
<comment type="subcellular location">
    <subcellularLocation>
        <location evidence="1">Cell membrane</location>
        <topology evidence="1">Multi-pass membrane protein</topology>
    </subcellularLocation>
</comment>
<sequence>MLVSLEDASKLGPSMSVALVTTFYGVLIANFFFSPLSRNLKTLSAQEQMIDEMMLEGILSIQDGENPRMIRDKLEAFVSGREIAVLDARIEQAKQTASAERQE</sequence>
<evidence type="ECO:0000259" key="9">
    <source>
        <dbReference type="Pfam" id="PF01618"/>
    </source>
</evidence>
<dbReference type="AlphaFoldDB" id="A0A645JMY3"/>
<dbReference type="InterPro" id="IPR000540">
    <property type="entry name" value="Flag_MotA_CS"/>
</dbReference>
<comment type="caution">
    <text evidence="10">The sequence shown here is derived from an EMBL/GenBank/DDBJ whole genome shotgun (WGS) entry which is preliminary data.</text>
</comment>
<dbReference type="InterPro" id="IPR002898">
    <property type="entry name" value="MotA_ExbB_proton_chnl"/>
</dbReference>
<keyword evidence="7 8" id="KW-0472">Membrane</keyword>
<reference evidence="10" key="1">
    <citation type="submission" date="2019-08" db="EMBL/GenBank/DDBJ databases">
        <authorList>
            <person name="Kucharzyk K."/>
            <person name="Murdoch R.W."/>
            <person name="Higgins S."/>
            <person name="Loffler F."/>
        </authorList>
    </citation>
    <scope>NUCLEOTIDE SEQUENCE</scope>
</reference>
<accession>A0A645JMY3</accession>
<evidence type="ECO:0000256" key="5">
    <source>
        <dbReference type="ARBA" id="ARBA00022692"/>
    </source>
</evidence>
<protein>
    <recommendedName>
        <fullName evidence="9">MotA/TolQ/ExbB proton channel domain-containing protein</fullName>
    </recommendedName>
</protein>
<dbReference type="InterPro" id="IPR047055">
    <property type="entry name" value="MotA-like"/>
</dbReference>
<evidence type="ECO:0000256" key="6">
    <source>
        <dbReference type="ARBA" id="ARBA00022989"/>
    </source>
</evidence>
<feature type="transmembrane region" description="Helical" evidence="8">
    <location>
        <begin position="12"/>
        <end position="33"/>
    </location>
</feature>
<evidence type="ECO:0000256" key="7">
    <source>
        <dbReference type="ARBA" id="ARBA00023136"/>
    </source>
</evidence>
<gene>
    <name evidence="10" type="ORF">SDC9_212797</name>
</gene>
<dbReference type="GO" id="GO:0006935">
    <property type="term" value="P:chemotaxis"/>
    <property type="evidence" value="ECO:0007669"/>
    <property type="project" value="InterPro"/>
</dbReference>
<dbReference type="EMBL" id="VSSQ01146747">
    <property type="protein sequence ID" value="MPN65018.1"/>
    <property type="molecule type" value="Genomic_DNA"/>
</dbReference>
<keyword evidence="5 8" id="KW-0812">Transmembrane</keyword>
<feature type="domain" description="MotA/TolQ/ExbB proton channel" evidence="9">
    <location>
        <begin position="6"/>
        <end position="48"/>
    </location>
</feature>
<name>A0A645JMY3_9ZZZZ</name>
<evidence type="ECO:0000256" key="8">
    <source>
        <dbReference type="SAM" id="Phobius"/>
    </source>
</evidence>
<evidence type="ECO:0000256" key="1">
    <source>
        <dbReference type="ARBA" id="ARBA00004651"/>
    </source>
</evidence>
<organism evidence="10">
    <name type="scientific">bioreactor metagenome</name>
    <dbReference type="NCBI Taxonomy" id="1076179"/>
    <lineage>
        <taxon>unclassified sequences</taxon>
        <taxon>metagenomes</taxon>
        <taxon>ecological metagenomes</taxon>
    </lineage>
</organism>
<dbReference type="PROSITE" id="PS01307">
    <property type="entry name" value="MOTA"/>
    <property type="match status" value="1"/>
</dbReference>
<dbReference type="GO" id="GO:0071978">
    <property type="term" value="P:bacterial-type flagellum-dependent swarming motility"/>
    <property type="evidence" value="ECO:0007669"/>
    <property type="project" value="InterPro"/>
</dbReference>
<keyword evidence="3" id="KW-0813">Transport</keyword>
<comment type="similarity">
    <text evidence="2">Belongs to the MotA family.</text>
</comment>
<keyword evidence="4" id="KW-1003">Cell membrane</keyword>